<evidence type="ECO:0000313" key="3">
    <source>
        <dbReference type="EMBL" id="NBG66338.1"/>
    </source>
</evidence>
<dbReference type="Pfam" id="PF00561">
    <property type="entry name" value="Abhydrolase_1"/>
    <property type="match status" value="1"/>
</dbReference>
<proteinExistence type="predicted"/>
<dbReference type="Gene3D" id="3.40.50.1820">
    <property type="entry name" value="alpha/beta hydrolase"/>
    <property type="match status" value="1"/>
</dbReference>
<organism evidence="3 4">
    <name type="scientific">Acidiluteibacter ferrifornacis</name>
    <dbReference type="NCBI Taxonomy" id="2692424"/>
    <lineage>
        <taxon>Bacteria</taxon>
        <taxon>Pseudomonadati</taxon>
        <taxon>Bacteroidota</taxon>
        <taxon>Flavobacteriia</taxon>
        <taxon>Flavobacteriales</taxon>
        <taxon>Cryomorphaceae</taxon>
        <taxon>Acidiluteibacter</taxon>
    </lineage>
</organism>
<dbReference type="PANTHER" id="PTHR43358:SF4">
    <property type="entry name" value="ALPHA_BETA HYDROLASE FOLD-1 DOMAIN-CONTAINING PROTEIN"/>
    <property type="match status" value="1"/>
</dbReference>
<dbReference type="AlphaFoldDB" id="A0A6N9NI31"/>
<keyword evidence="4" id="KW-1185">Reference proteome</keyword>
<feature type="transmembrane region" description="Helical" evidence="1">
    <location>
        <begin position="12"/>
        <end position="29"/>
    </location>
</feature>
<sequence>MKKKKPQKLIKRVLIVLIISGLLFLHFYAPRFITEIKNPLIEIIKGDYLLTTSSGFENNHVKGKYITFKSFDNIELSSYLTYSSRDTALGTIILLHGIRSNKERFIELSAMLSKQGFNSVALDLRAHGSSSGTHCTFGVKEKKDISELLNVLEKQENIDENIGIWGQSLIGAVGLQAIGRDKRIKFGIIESTFSDFKTITNDYFNYHVGIYIKPLTNYLVYRAGKIAGFNPEDAKPLKYCENIEQPILIIHGNKDKRINIKYAKDNFAKIASKKKEFIEIENANHLNVWEIGGDEYFGRIMKFIKENTGDNTSFAGYSFK</sequence>
<keyword evidence="1" id="KW-0812">Transmembrane</keyword>
<keyword evidence="1" id="KW-1133">Transmembrane helix</keyword>
<dbReference type="EMBL" id="WWNE01000007">
    <property type="protein sequence ID" value="NBG66338.1"/>
    <property type="molecule type" value="Genomic_DNA"/>
</dbReference>
<evidence type="ECO:0000259" key="2">
    <source>
        <dbReference type="Pfam" id="PF00561"/>
    </source>
</evidence>
<reference evidence="3 4" key="1">
    <citation type="submission" date="2019-12" db="EMBL/GenBank/DDBJ databases">
        <authorList>
            <person name="Zhao J."/>
        </authorList>
    </citation>
    <scope>NUCLEOTIDE SEQUENCE [LARGE SCALE GENOMIC DNA]</scope>
    <source>
        <strain evidence="3 4">S-15</strain>
    </source>
</reference>
<dbReference type="InterPro" id="IPR000073">
    <property type="entry name" value="AB_hydrolase_1"/>
</dbReference>
<protein>
    <submittedName>
        <fullName evidence="3">Prolyl oligopeptidase family serine peptidase</fullName>
    </submittedName>
</protein>
<evidence type="ECO:0000256" key="1">
    <source>
        <dbReference type="SAM" id="Phobius"/>
    </source>
</evidence>
<evidence type="ECO:0000313" key="4">
    <source>
        <dbReference type="Proteomes" id="UP000470771"/>
    </source>
</evidence>
<feature type="domain" description="AB hydrolase-1" evidence="2">
    <location>
        <begin position="91"/>
        <end position="192"/>
    </location>
</feature>
<gene>
    <name evidence="3" type="ORF">GQN54_09440</name>
</gene>
<name>A0A6N9NI31_9FLAO</name>
<dbReference type="InterPro" id="IPR052920">
    <property type="entry name" value="DNA-binding_regulatory"/>
</dbReference>
<dbReference type="SUPFAM" id="SSF53474">
    <property type="entry name" value="alpha/beta-Hydrolases"/>
    <property type="match status" value="1"/>
</dbReference>
<dbReference type="Proteomes" id="UP000470771">
    <property type="component" value="Unassembled WGS sequence"/>
</dbReference>
<dbReference type="PANTHER" id="PTHR43358">
    <property type="entry name" value="ALPHA/BETA-HYDROLASE"/>
    <property type="match status" value="1"/>
</dbReference>
<accession>A0A6N9NI31</accession>
<keyword evidence="1" id="KW-0472">Membrane</keyword>
<dbReference type="RefSeq" id="WP_160633290.1">
    <property type="nucleotide sequence ID" value="NZ_WWNE01000007.1"/>
</dbReference>
<comment type="caution">
    <text evidence="3">The sequence shown here is derived from an EMBL/GenBank/DDBJ whole genome shotgun (WGS) entry which is preliminary data.</text>
</comment>
<dbReference type="InterPro" id="IPR029058">
    <property type="entry name" value="AB_hydrolase_fold"/>
</dbReference>